<evidence type="ECO:0000313" key="5">
    <source>
        <dbReference type="EMBL" id="OFV69152.1"/>
    </source>
</evidence>
<accession>A0A1F2PE55</accession>
<dbReference type="PANTHER" id="PTHR43293">
    <property type="entry name" value="ACETATE COA-TRANSFERASE YDIF"/>
    <property type="match status" value="1"/>
</dbReference>
<protein>
    <submittedName>
        <fullName evidence="5">Acetate CoA-transferase YdiF</fullName>
        <ecNumber evidence="5">2.8.3.8</ecNumber>
    </submittedName>
</protein>
<evidence type="ECO:0000256" key="3">
    <source>
        <dbReference type="PIRNR" id="PIRNR000858"/>
    </source>
</evidence>
<name>A0A1F2PE55_9FIRM</name>
<dbReference type="EMBL" id="LKEU01000044">
    <property type="protein sequence ID" value="OFV69152.1"/>
    <property type="molecule type" value="Genomic_DNA"/>
</dbReference>
<dbReference type="Pfam" id="PF01144">
    <property type="entry name" value="CoA_trans"/>
    <property type="match status" value="1"/>
</dbReference>
<dbReference type="STRING" id="52694.ACWI_33460"/>
<dbReference type="RefSeq" id="WP_070372593.1">
    <property type="nucleotide sequence ID" value="NZ_LKEU01000044.1"/>
</dbReference>
<dbReference type="OrthoDB" id="9805230at2"/>
<dbReference type="AlphaFoldDB" id="A0A1F2PE55"/>
<evidence type="ECO:0000256" key="1">
    <source>
        <dbReference type="ARBA" id="ARBA00007154"/>
    </source>
</evidence>
<evidence type="ECO:0000313" key="6">
    <source>
        <dbReference type="Proteomes" id="UP000176244"/>
    </source>
</evidence>
<keyword evidence="2 3" id="KW-0808">Transferase</keyword>
<dbReference type="GO" id="GO:0046952">
    <property type="term" value="P:ketone body catabolic process"/>
    <property type="evidence" value="ECO:0007669"/>
    <property type="project" value="InterPro"/>
</dbReference>
<sequence>MAKIISAEEAVRIVKDGDVLAVNGVATVCNPDLLCQALGKRYQDTKTPSGLTLWGATALGLSKKGAFADSLFLDNEGLFKKAVLGQVNSTPTLAQMISENKIAGFNLPQGVVSHLYRAAAGKQPAIISGIGLNTSVDPRLDGACLNEKARNEPPLSQVVNIAEKEYLQFFTPKIDVAFIAGSIADEKGNISFENEAAFVDAIAIALATKANGGIVCIQVEQISDKRLHPKLVKIPGKAVDYIIVNPNQLQCVFEKNQPAINGDGILYSEEIVPYIERMVSFIPGNKKRYDQYIIARRAYKEINKGDIINLGVGIPGLIATIATECGDWEDITLTNEVGLIGGIPLPRPGFGASLNAEMITEMPIMFDFYDGGNLDGVYVGAAQVSSEGNVGVSKVGSVIIGVGGFINLTQSSHKVVFMTNFMDGKNMELKFEENKLRIIQEGTNRKFVNKVEQISFSGDGAIENNQDITYITERCVFKLTPEGLLLTEVAPGIDIERDILANMDFVPLITENVKIMDHEFFDFKIQN</sequence>
<reference evidence="5 6" key="1">
    <citation type="submission" date="2015-09" db="EMBL/GenBank/DDBJ databases">
        <title>Genome sequence of Acetobacterium wieringae DSM 1911.</title>
        <authorList>
            <person name="Poehlein A."/>
            <person name="Bengelsdorf F.R."/>
            <person name="Schiel-Bengelsdorf B."/>
            <person name="Duerre P."/>
            <person name="Daniel R."/>
        </authorList>
    </citation>
    <scope>NUCLEOTIDE SEQUENCE [LARGE SCALE GENOMIC DNA]</scope>
    <source>
        <strain evidence="5 6">DSM 1911</strain>
    </source>
</reference>
<feature type="active site" description="5-glutamyl coenzyme A thioester intermediate" evidence="4">
    <location>
        <position position="336"/>
    </location>
</feature>
<dbReference type="EC" id="2.8.3.8" evidence="5"/>
<comment type="caution">
    <text evidence="5">The sequence shown here is derived from an EMBL/GenBank/DDBJ whole genome shotgun (WGS) entry which is preliminary data.</text>
</comment>
<dbReference type="Proteomes" id="UP000176244">
    <property type="component" value="Unassembled WGS sequence"/>
</dbReference>
<dbReference type="InterPro" id="IPR037171">
    <property type="entry name" value="NagB/RpiA_transferase-like"/>
</dbReference>
<comment type="similarity">
    <text evidence="1 3">Belongs to the 3-oxoacid CoA-transferase family.</text>
</comment>
<dbReference type="SUPFAM" id="SSF100950">
    <property type="entry name" value="NagB/RpiA/CoA transferase-like"/>
    <property type="match status" value="2"/>
</dbReference>
<dbReference type="InterPro" id="IPR014388">
    <property type="entry name" value="3-oxoacid_CoA-transferase"/>
</dbReference>
<dbReference type="SMART" id="SM00882">
    <property type="entry name" value="CoA_trans"/>
    <property type="match status" value="2"/>
</dbReference>
<dbReference type="PANTHER" id="PTHR43293:SF1">
    <property type="entry name" value="ACETATE COA-TRANSFERASE YDIF"/>
    <property type="match status" value="1"/>
</dbReference>
<dbReference type="PIRSF" id="PIRSF000858">
    <property type="entry name" value="SCOT-t"/>
    <property type="match status" value="1"/>
</dbReference>
<evidence type="ECO:0000256" key="4">
    <source>
        <dbReference type="PIRSR" id="PIRSR000858-1"/>
    </source>
</evidence>
<proteinExistence type="inferred from homology"/>
<organism evidence="5 6">
    <name type="scientific">Acetobacterium wieringae</name>
    <dbReference type="NCBI Taxonomy" id="52694"/>
    <lineage>
        <taxon>Bacteria</taxon>
        <taxon>Bacillati</taxon>
        <taxon>Bacillota</taxon>
        <taxon>Clostridia</taxon>
        <taxon>Eubacteriales</taxon>
        <taxon>Eubacteriaceae</taxon>
        <taxon>Acetobacterium</taxon>
    </lineage>
</organism>
<evidence type="ECO:0000256" key="2">
    <source>
        <dbReference type="ARBA" id="ARBA00022679"/>
    </source>
</evidence>
<dbReference type="InterPro" id="IPR004165">
    <property type="entry name" value="CoA_trans_fam_I"/>
</dbReference>
<dbReference type="GO" id="GO:0008775">
    <property type="term" value="F:acetate CoA-transferase activity"/>
    <property type="evidence" value="ECO:0007669"/>
    <property type="project" value="UniProtKB-EC"/>
</dbReference>
<gene>
    <name evidence="5" type="primary">ydiF</name>
    <name evidence="5" type="ORF">ACWI_33460</name>
</gene>
<dbReference type="Gene3D" id="3.40.1080.10">
    <property type="entry name" value="Glutaconate Coenzyme A-transferase"/>
    <property type="match status" value="2"/>
</dbReference>